<protein>
    <submittedName>
        <fullName evidence="2">Uncharacterized protein</fullName>
    </submittedName>
</protein>
<keyword evidence="1" id="KW-0812">Transmembrane</keyword>
<reference evidence="2 3" key="1">
    <citation type="submission" date="2018-07" db="EMBL/GenBank/DDBJ databases">
        <title>New species, Clostridium PI-S10-A1B.</title>
        <authorList>
            <person name="Krishna G."/>
            <person name="Summeta K."/>
            <person name="Shikha S."/>
            <person name="Prabhu P.B."/>
            <person name="Suresh K."/>
        </authorList>
    </citation>
    <scope>NUCLEOTIDE SEQUENCE [LARGE SCALE GENOMIC DNA]</scope>
    <source>
        <strain evidence="2 3">PI-S10-A1B</strain>
    </source>
</reference>
<evidence type="ECO:0000256" key="1">
    <source>
        <dbReference type="SAM" id="Phobius"/>
    </source>
</evidence>
<evidence type="ECO:0000313" key="2">
    <source>
        <dbReference type="EMBL" id="RFZ77570.1"/>
    </source>
</evidence>
<gene>
    <name evidence="2" type="ORF">DS742_17810</name>
</gene>
<proteinExistence type="predicted"/>
<feature type="transmembrane region" description="Helical" evidence="1">
    <location>
        <begin position="47"/>
        <end position="78"/>
    </location>
</feature>
<evidence type="ECO:0000313" key="3">
    <source>
        <dbReference type="Proteomes" id="UP000260680"/>
    </source>
</evidence>
<comment type="caution">
    <text evidence="2">The sequence shown here is derived from an EMBL/GenBank/DDBJ whole genome shotgun (WGS) entry which is preliminary data.</text>
</comment>
<keyword evidence="1" id="KW-0472">Membrane</keyword>
<dbReference type="AlphaFoldDB" id="A0A3E2N9H4"/>
<feature type="transmembrane region" description="Helical" evidence="1">
    <location>
        <begin position="14"/>
        <end position="35"/>
    </location>
</feature>
<accession>A0A3E2N9H4</accession>
<dbReference type="EMBL" id="QOHO01000058">
    <property type="protein sequence ID" value="RFZ77570.1"/>
    <property type="molecule type" value="Genomic_DNA"/>
</dbReference>
<name>A0A3E2N9H4_9FIRM</name>
<sequence>MQKWRVRDNGTPPLLILSAIIIIMMMMVVAAGIIASCSKTGPVCSSYLLCAFHIITVVVTITIAIAAAIIVAITTAIISTTPETSHIKYPPFLSCTVLYGTIRQDVNGIDETCPACSHNIRTCIYYYYRTRYQRSGDNGYGRKLPHNRLYQCKQLIFRAVRLYISG</sequence>
<organism evidence="2 3">
    <name type="scientific">Lacrimispora amygdalina</name>
    <dbReference type="NCBI Taxonomy" id="253257"/>
    <lineage>
        <taxon>Bacteria</taxon>
        <taxon>Bacillati</taxon>
        <taxon>Bacillota</taxon>
        <taxon>Clostridia</taxon>
        <taxon>Lachnospirales</taxon>
        <taxon>Lachnospiraceae</taxon>
        <taxon>Lacrimispora</taxon>
    </lineage>
</organism>
<keyword evidence="1" id="KW-1133">Transmembrane helix</keyword>
<dbReference type="Proteomes" id="UP000260680">
    <property type="component" value="Unassembled WGS sequence"/>
</dbReference>